<protein>
    <submittedName>
        <fullName evidence="2">Uncharacterized protein</fullName>
    </submittedName>
</protein>
<dbReference type="EMBL" id="JAVHNQ010000013">
    <property type="protein sequence ID" value="KAK6333998.1"/>
    <property type="molecule type" value="Genomic_DNA"/>
</dbReference>
<evidence type="ECO:0000256" key="1">
    <source>
        <dbReference type="SAM" id="MobiDB-lite"/>
    </source>
</evidence>
<accession>A0AAV9U278</accession>
<feature type="region of interest" description="Disordered" evidence="1">
    <location>
        <begin position="1"/>
        <end position="128"/>
    </location>
</feature>
<reference evidence="2 3" key="1">
    <citation type="submission" date="2019-10" db="EMBL/GenBank/DDBJ databases">
        <authorList>
            <person name="Palmer J.M."/>
        </authorList>
    </citation>
    <scope>NUCLEOTIDE SEQUENCE [LARGE SCALE GENOMIC DNA]</scope>
    <source>
        <strain evidence="2 3">TWF696</strain>
    </source>
</reference>
<sequence length="374" mass="41400">MPNKHYLNDSDTETSQSFPQKRHVSAPSRYTPVQAPRTPLYSPITQAPSPISPSRDDMMNIDKPEAAPSDDSFEAAALLTPQETKRSTASPPAIFQSPKQPRPASLDGRLAELSRSTRRGIDADDMDMMDIDDDDDSDDELLDRLSAAAANNSPMAIINRYFNRTEANPDVIVLKATIEMLRKRQRQCLKDLDTLAAMKDHAITHPHRFAERVIAASQGAQKTNLHQGKHHWRLEDNTWEIPTALEIPRVPTFDWVRRYGVPPIYMNHDLLPPSQAMQQQQLAPPSASVQDMINPTRMTTRATNNSARSAASAAAAAAAAARPSAGAAAATQQFNIRTGLDMANRQKRNNDLLTYTNMFETHPVQRCSVGMIAS</sequence>
<evidence type="ECO:0000313" key="3">
    <source>
        <dbReference type="Proteomes" id="UP001375240"/>
    </source>
</evidence>
<comment type="caution">
    <text evidence="2">The sequence shown here is derived from an EMBL/GenBank/DDBJ whole genome shotgun (WGS) entry which is preliminary data.</text>
</comment>
<keyword evidence="3" id="KW-1185">Reference proteome</keyword>
<gene>
    <name evidence="2" type="ORF">TWF696_002509</name>
</gene>
<dbReference type="Proteomes" id="UP001375240">
    <property type="component" value="Unassembled WGS sequence"/>
</dbReference>
<dbReference type="AlphaFoldDB" id="A0AAV9U278"/>
<organism evidence="2 3">
    <name type="scientific">Orbilia brochopaga</name>
    <dbReference type="NCBI Taxonomy" id="3140254"/>
    <lineage>
        <taxon>Eukaryota</taxon>
        <taxon>Fungi</taxon>
        <taxon>Dikarya</taxon>
        <taxon>Ascomycota</taxon>
        <taxon>Pezizomycotina</taxon>
        <taxon>Orbiliomycetes</taxon>
        <taxon>Orbiliales</taxon>
        <taxon>Orbiliaceae</taxon>
        <taxon>Orbilia</taxon>
    </lineage>
</organism>
<name>A0AAV9U278_9PEZI</name>
<evidence type="ECO:0000313" key="2">
    <source>
        <dbReference type="EMBL" id="KAK6333998.1"/>
    </source>
</evidence>
<proteinExistence type="predicted"/>
<feature type="compositionally biased region" description="Basic and acidic residues" evidence="1">
    <location>
        <begin position="54"/>
        <end position="65"/>
    </location>
</feature>